<dbReference type="Gene3D" id="3.40.33.10">
    <property type="entry name" value="CAP"/>
    <property type="match status" value="1"/>
</dbReference>
<evidence type="ECO:0000313" key="4">
    <source>
        <dbReference type="Proteomes" id="UP000501452"/>
    </source>
</evidence>
<organism evidence="3 4">
    <name type="scientific">Rubrobacter tropicus</name>
    <dbReference type="NCBI Taxonomy" id="2653851"/>
    <lineage>
        <taxon>Bacteria</taxon>
        <taxon>Bacillati</taxon>
        <taxon>Actinomycetota</taxon>
        <taxon>Rubrobacteria</taxon>
        <taxon>Rubrobacterales</taxon>
        <taxon>Rubrobacteraceae</taxon>
        <taxon>Rubrobacter</taxon>
    </lineage>
</organism>
<name>A0A6G8Q5K2_9ACTN</name>
<evidence type="ECO:0000259" key="2">
    <source>
        <dbReference type="Pfam" id="PF00188"/>
    </source>
</evidence>
<accession>A0A6G8Q5K2</accession>
<gene>
    <name evidence="3" type="ORF">GBA63_03030</name>
</gene>
<protein>
    <recommendedName>
        <fullName evidence="2">SCP domain-containing protein</fullName>
    </recommendedName>
</protein>
<dbReference type="KEGG" id="rub:GBA63_03030"/>
<dbReference type="InterPro" id="IPR035940">
    <property type="entry name" value="CAP_sf"/>
</dbReference>
<feature type="domain" description="SCP" evidence="2">
    <location>
        <begin position="56"/>
        <end position="169"/>
    </location>
</feature>
<dbReference type="EMBL" id="CP045119">
    <property type="protein sequence ID" value="QIN81723.1"/>
    <property type="molecule type" value="Genomic_DNA"/>
</dbReference>
<keyword evidence="1" id="KW-0732">Signal</keyword>
<dbReference type="Proteomes" id="UP000501452">
    <property type="component" value="Chromosome"/>
</dbReference>
<dbReference type="InterPro" id="IPR014044">
    <property type="entry name" value="CAP_dom"/>
</dbReference>
<dbReference type="SUPFAM" id="SSF55797">
    <property type="entry name" value="PR-1-like"/>
    <property type="match status" value="1"/>
</dbReference>
<dbReference type="Pfam" id="PF00188">
    <property type="entry name" value="CAP"/>
    <property type="match status" value="1"/>
</dbReference>
<feature type="chain" id="PRO_5039714967" description="SCP domain-containing protein" evidence="1">
    <location>
        <begin position="19"/>
        <end position="183"/>
    </location>
</feature>
<proteinExistence type="predicted"/>
<evidence type="ECO:0000256" key="1">
    <source>
        <dbReference type="SAM" id="SignalP"/>
    </source>
</evidence>
<reference evidence="3 4" key="1">
    <citation type="submission" date="2019-10" db="EMBL/GenBank/DDBJ databases">
        <title>Rubrobacter sp nov SCSIO 52090 isolated from a deep-sea sediment in the South China Sea.</title>
        <authorList>
            <person name="Chen R.W."/>
        </authorList>
    </citation>
    <scope>NUCLEOTIDE SEQUENCE [LARGE SCALE GENOMIC DNA]</scope>
    <source>
        <strain evidence="3 4">SCSIO 52909</strain>
    </source>
</reference>
<dbReference type="PANTHER" id="PTHR31157:SF1">
    <property type="entry name" value="SCP DOMAIN-CONTAINING PROTEIN"/>
    <property type="match status" value="1"/>
</dbReference>
<sequence length="183" mass="20410">MRYLSVLFGSVFVATAFAAAAVVTAPPEAEAATGGYVGKCGGGKIFLSADERQSFYLHNQQRKSHNLRQFCVHPTLQKVARAHSKDMIQRDYFSHTTKGTSRQACDRVKNAGYRFRYCGENIAYGSGSYGEPQSIMRSWMKSTGHRRNILNGKYREIGIGAYTGTYKGMRNTTMYTADFGTRL</sequence>
<dbReference type="RefSeq" id="WP_166173384.1">
    <property type="nucleotide sequence ID" value="NZ_CP045119.1"/>
</dbReference>
<dbReference type="PANTHER" id="PTHR31157">
    <property type="entry name" value="SCP DOMAIN-CONTAINING PROTEIN"/>
    <property type="match status" value="1"/>
</dbReference>
<keyword evidence="4" id="KW-1185">Reference proteome</keyword>
<dbReference type="CDD" id="cd05379">
    <property type="entry name" value="CAP_bacterial"/>
    <property type="match status" value="1"/>
</dbReference>
<dbReference type="AlphaFoldDB" id="A0A6G8Q5K2"/>
<evidence type="ECO:0000313" key="3">
    <source>
        <dbReference type="EMBL" id="QIN81723.1"/>
    </source>
</evidence>
<feature type="signal peptide" evidence="1">
    <location>
        <begin position="1"/>
        <end position="18"/>
    </location>
</feature>